<gene>
    <name evidence="3" type="primary">dctP</name>
    <name evidence="3" type="ORF">QF206_10890</name>
</gene>
<dbReference type="InterPro" id="IPR038404">
    <property type="entry name" value="TRAP_DctP_sf"/>
</dbReference>
<dbReference type="RefSeq" id="WP_281489252.1">
    <property type="nucleotide sequence ID" value="NZ_JASATX010000004.1"/>
</dbReference>
<dbReference type="Pfam" id="PF03480">
    <property type="entry name" value="DctP"/>
    <property type="match status" value="1"/>
</dbReference>
<dbReference type="PANTHER" id="PTHR33376">
    <property type="match status" value="1"/>
</dbReference>
<name>A0AAW6TAM3_9MICO</name>
<proteinExistence type="predicted"/>
<reference evidence="3 4" key="1">
    <citation type="submission" date="2023-04" db="EMBL/GenBank/DDBJ databases">
        <title>Klugiella caeni sp. nov. isolated from the sludge of biochemical tank.</title>
        <authorList>
            <person name="Geng K."/>
        </authorList>
    </citation>
    <scope>NUCLEOTIDE SEQUENCE [LARGE SCALE GENOMIC DNA]</scope>
    <source>
        <strain evidence="3 4">YN-L-19</strain>
    </source>
</reference>
<sequence>MGTSEHSQPVTHFKRRAASAIAIASGAALALAACAPSGDSGDAATDESKPVTLSVASFLIDGTPNADMVHWWMDYVEEESGGSITFDYFANESLCPGAEIVQCVSDGRADLGVTVPSYTPDKFPLQNLSALPFMTDDNAAMMRAFYTLGQESEPFADESARIGLKALGYWPAGASLFGSKTPLESIEDLEGIRIRAVGDGLLSAMEAVGASPVALTAGEMYEGVERGVIDAVANNIDAPISYKLTEVLDHWTDTGYGHYITIGLWISQSVYDSLSAEQQAVIDDAEEKLNTGTGIEAFAKTAATQCDYMIEQENVSLVRWADADIAEFKKVTGTKAKDTWVKAAEAAGVAEAAEVLERYEELLAEYGSDEDSRVAPLADCAERFANER</sequence>
<organism evidence="3 4">
    <name type="scientific">Ruicaihuangia caeni</name>
    <dbReference type="NCBI Taxonomy" id="3042517"/>
    <lineage>
        <taxon>Bacteria</taxon>
        <taxon>Bacillati</taxon>
        <taxon>Actinomycetota</taxon>
        <taxon>Actinomycetes</taxon>
        <taxon>Micrococcales</taxon>
        <taxon>Microbacteriaceae</taxon>
        <taxon>Ruicaihuangia</taxon>
    </lineage>
</organism>
<keyword evidence="4" id="KW-1185">Reference proteome</keyword>
<protein>
    <submittedName>
        <fullName evidence="3">TRAP transporter substrate-binding protein DctP</fullName>
    </submittedName>
</protein>
<evidence type="ECO:0000313" key="4">
    <source>
        <dbReference type="Proteomes" id="UP001321506"/>
    </source>
</evidence>
<comment type="caution">
    <text evidence="3">The sequence shown here is derived from an EMBL/GenBank/DDBJ whole genome shotgun (WGS) entry which is preliminary data.</text>
</comment>
<feature type="signal peptide" evidence="2">
    <location>
        <begin position="1"/>
        <end position="32"/>
    </location>
</feature>
<dbReference type="InterPro" id="IPR018389">
    <property type="entry name" value="DctP_fam"/>
</dbReference>
<feature type="chain" id="PRO_5043352916" evidence="2">
    <location>
        <begin position="33"/>
        <end position="388"/>
    </location>
</feature>
<evidence type="ECO:0000313" key="3">
    <source>
        <dbReference type="EMBL" id="MDI2099469.1"/>
    </source>
</evidence>
<dbReference type="EMBL" id="JASATX010000004">
    <property type="protein sequence ID" value="MDI2099469.1"/>
    <property type="molecule type" value="Genomic_DNA"/>
</dbReference>
<dbReference type="NCBIfam" id="NF037995">
    <property type="entry name" value="TRAP_S1"/>
    <property type="match status" value="1"/>
</dbReference>
<keyword evidence="1 2" id="KW-0732">Signal</keyword>
<dbReference type="AlphaFoldDB" id="A0AAW6TAM3"/>
<dbReference type="Gene3D" id="3.40.190.170">
    <property type="entry name" value="Bacterial extracellular solute-binding protein, family 7"/>
    <property type="match status" value="1"/>
</dbReference>
<dbReference type="GO" id="GO:0055085">
    <property type="term" value="P:transmembrane transport"/>
    <property type="evidence" value="ECO:0007669"/>
    <property type="project" value="InterPro"/>
</dbReference>
<evidence type="ECO:0000256" key="1">
    <source>
        <dbReference type="ARBA" id="ARBA00022729"/>
    </source>
</evidence>
<evidence type="ECO:0000256" key="2">
    <source>
        <dbReference type="SAM" id="SignalP"/>
    </source>
</evidence>
<dbReference type="PANTHER" id="PTHR33376:SF15">
    <property type="entry name" value="BLL6794 PROTEIN"/>
    <property type="match status" value="1"/>
</dbReference>
<accession>A0AAW6TAM3</accession>
<dbReference type="Proteomes" id="UP001321506">
    <property type="component" value="Unassembled WGS sequence"/>
</dbReference>